<dbReference type="EMBL" id="PFEM01000037">
    <property type="protein sequence ID" value="PJE69876.1"/>
    <property type="molecule type" value="Genomic_DNA"/>
</dbReference>
<dbReference type="PANTHER" id="PTHR30589">
    <property type="entry name" value="PROLIPOPROTEIN DIACYLGLYCERYL TRANSFERASE"/>
    <property type="match status" value="1"/>
</dbReference>
<feature type="transmembrane region" description="Helical" evidence="7">
    <location>
        <begin position="131"/>
        <end position="151"/>
    </location>
</feature>
<feature type="transmembrane region" description="Helical" evidence="7">
    <location>
        <begin position="82"/>
        <end position="111"/>
    </location>
</feature>
<comment type="caution">
    <text evidence="8">The sequence shown here is derived from an EMBL/GenBank/DDBJ whole genome shotgun (WGS) entry which is preliminary data.</text>
</comment>
<evidence type="ECO:0000256" key="7">
    <source>
        <dbReference type="SAM" id="Phobius"/>
    </source>
</evidence>
<evidence type="ECO:0008006" key="10">
    <source>
        <dbReference type="Google" id="ProtNLM"/>
    </source>
</evidence>
<sequence length="386" mass="43718">MTSGATAKKAAKIMVKNRVRFDPEEAATQKPKISAAVVSAKMTRLEDRRGLPNFLNSVYKLGFQWGRKSKAKWLIRARGKAIIGSGILVAITTPTATCGNSSMALSIGFLYNGVKNKKMMPVVFSLGKINFYSLGVFLAIGAFLSSFLIWRRLRDLGVKEDKVIDFLLAIIFFGLVNSRLVYIATHFGQFGLALSTWWLFGRYPGLSFWGALLGFGLVLLFFVKRQKQWPFWQVADELSLALLPLLILSQAGCFFDGCSLGKPTSMIWGIYLPGRFLRRQPVSLFATVALFLIWTLLLWAERRWRLWSWYQSKDGFISLAFLGLLTGFNFALAFWRDSPLYLHWLEIVLNGSGLVAMAGIFYWRAYGFSLRRKHGQKKQTSKQTNH</sequence>
<dbReference type="InterPro" id="IPR001640">
    <property type="entry name" value="Lgt"/>
</dbReference>
<keyword evidence="5 7" id="KW-1133">Transmembrane helix</keyword>
<feature type="transmembrane region" description="Helical" evidence="7">
    <location>
        <begin position="163"/>
        <end position="183"/>
    </location>
</feature>
<feature type="transmembrane region" description="Helical" evidence="7">
    <location>
        <begin position="282"/>
        <end position="300"/>
    </location>
</feature>
<keyword evidence="2" id="KW-1003">Cell membrane</keyword>
<dbReference type="GO" id="GO:0005886">
    <property type="term" value="C:plasma membrane"/>
    <property type="evidence" value="ECO:0007669"/>
    <property type="project" value="InterPro"/>
</dbReference>
<evidence type="ECO:0000313" key="8">
    <source>
        <dbReference type="EMBL" id="PJE69876.1"/>
    </source>
</evidence>
<dbReference type="GO" id="GO:0008961">
    <property type="term" value="F:phosphatidylglycerol-prolipoprotein diacylglyceryl transferase activity"/>
    <property type="evidence" value="ECO:0007669"/>
    <property type="project" value="InterPro"/>
</dbReference>
<keyword evidence="6 7" id="KW-0472">Membrane</keyword>
<keyword evidence="4 7" id="KW-0812">Transmembrane</keyword>
<protein>
    <recommendedName>
        <fullName evidence="10">Prolipoprotein diacylglyceryl transferase</fullName>
    </recommendedName>
</protein>
<organism evidence="8 9">
    <name type="scientific">Candidatus Shapirobacteria bacterium CG10_big_fil_rev_8_21_14_0_10_48_15</name>
    <dbReference type="NCBI Taxonomy" id="1974484"/>
    <lineage>
        <taxon>Bacteria</taxon>
        <taxon>Candidatus Shapironibacteriota</taxon>
    </lineage>
</organism>
<proteinExistence type="inferred from homology"/>
<evidence type="ECO:0000256" key="1">
    <source>
        <dbReference type="ARBA" id="ARBA00007150"/>
    </source>
</evidence>
<keyword evidence="3" id="KW-0808">Transferase</keyword>
<evidence type="ECO:0000256" key="3">
    <source>
        <dbReference type="ARBA" id="ARBA00022679"/>
    </source>
</evidence>
<dbReference type="Proteomes" id="UP000231579">
    <property type="component" value="Unassembled WGS sequence"/>
</dbReference>
<reference evidence="9" key="1">
    <citation type="submission" date="2017-09" db="EMBL/GenBank/DDBJ databases">
        <title>Depth-based differentiation of microbial function through sediment-hosted aquifers and enrichment of novel symbionts in the deep terrestrial subsurface.</title>
        <authorList>
            <person name="Probst A.J."/>
            <person name="Ladd B."/>
            <person name="Jarett J.K."/>
            <person name="Geller-Mcgrath D.E."/>
            <person name="Sieber C.M.K."/>
            <person name="Emerson J.B."/>
            <person name="Anantharaman K."/>
            <person name="Thomas B.C."/>
            <person name="Malmstrom R."/>
            <person name="Stieglmeier M."/>
            <person name="Klingl A."/>
            <person name="Woyke T."/>
            <person name="Ryan C.M."/>
            <person name="Banfield J.F."/>
        </authorList>
    </citation>
    <scope>NUCLEOTIDE SEQUENCE [LARGE SCALE GENOMIC DNA]</scope>
</reference>
<accession>A0A2M8L6N0</accession>
<evidence type="ECO:0000256" key="5">
    <source>
        <dbReference type="ARBA" id="ARBA00022989"/>
    </source>
</evidence>
<dbReference type="PANTHER" id="PTHR30589:SF0">
    <property type="entry name" value="PHOSPHATIDYLGLYCEROL--PROLIPOPROTEIN DIACYLGLYCERYL TRANSFERASE"/>
    <property type="match status" value="1"/>
</dbReference>
<comment type="similarity">
    <text evidence="1">Belongs to the Lgt family.</text>
</comment>
<evidence type="ECO:0000313" key="9">
    <source>
        <dbReference type="Proteomes" id="UP000231579"/>
    </source>
</evidence>
<gene>
    <name evidence="8" type="ORF">COU97_02745</name>
</gene>
<name>A0A2M8L6N0_9BACT</name>
<feature type="transmembrane region" description="Helical" evidence="7">
    <location>
        <begin position="341"/>
        <end position="363"/>
    </location>
</feature>
<evidence type="ECO:0000256" key="2">
    <source>
        <dbReference type="ARBA" id="ARBA00022475"/>
    </source>
</evidence>
<evidence type="ECO:0000256" key="4">
    <source>
        <dbReference type="ARBA" id="ARBA00022692"/>
    </source>
</evidence>
<feature type="transmembrane region" description="Helical" evidence="7">
    <location>
        <begin position="203"/>
        <end position="222"/>
    </location>
</feature>
<dbReference type="GO" id="GO:0042158">
    <property type="term" value="P:lipoprotein biosynthetic process"/>
    <property type="evidence" value="ECO:0007669"/>
    <property type="project" value="InterPro"/>
</dbReference>
<feature type="transmembrane region" description="Helical" evidence="7">
    <location>
        <begin position="316"/>
        <end position="335"/>
    </location>
</feature>
<dbReference type="Pfam" id="PF01790">
    <property type="entry name" value="LGT"/>
    <property type="match status" value="1"/>
</dbReference>
<evidence type="ECO:0000256" key="6">
    <source>
        <dbReference type="ARBA" id="ARBA00023136"/>
    </source>
</evidence>
<dbReference type="AlphaFoldDB" id="A0A2M8L6N0"/>